<comment type="caution">
    <text evidence="2">The sequence shown here is derived from an EMBL/GenBank/DDBJ whole genome shotgun (WGS) entry which is preliminary data.</text>
</comment>
<evidence type="ECO:0000313" key="3">
    <source>
        <dbReference type="Proteomes" id="UP000310636"/>
    </source>
</evidence>
<gene>
    <name evidence="2" type="ORF">E6C55_06160</name>
</gene>
<organism evidence="2 3">
    <name type="scientific">Cohnella fermenti</name>
    <dbReference type="NCBI Taxonomy" id="2565925"/>
    <lineage>
        <taxon>Bacteria</taxon>
        <taxon>Bacillati</taxon>
        <taxon>Bacillota</taxon>
        <taxon>Bacilli</taxon>
        <taxon>Bacillales</taxon>
        <taxon>Paenibacillaceae</taxon>
        <taxon>Cohnella</taxon>
    </lineage>
</organism>
<keyword evidence="3" id="KW-1185">Reference proteome</keyword>
<proteinExistence type="predicted"/>
<evidence type="ECO:0000256" key="1">
    <source>
        <dbReference type="SAM" id="SignalP"/>
    </source>
</evidence>
<dbReference type="Proteomes" id="UP000310636">
    <property type="component" value="Unassembled WGS sequence"/>
</dbReference>
<dbReference type="RefSeq" id="WP_136368911.1">
    <property type="nucleotide sequence ID" value="NZ_SSOB01000006.1"/>
</dbReference>
<name>A0A4S4C9Y9_9BACL</name>
<dbReference type="EMBL" id="SSOB01000006">
    <property type="protein sequence ID" value="THF82650.1"/>
    <property type="molecule type" value="Genomic_DNA"/>
</dbReference>
<dbReference type="OrthoDB" id="2613554at2"/>
<evidence type="ECO:0008006" key="4">
    <source>
        <dbReference type="Google" id="ProtNLM"/>
    </source>
</evidence>
<reference evidence="2 3" key="1">
    <citation type="submission" date="2019-04" db="EMBL/GenBank/DDBJ databases">
        <title>Cohnella sp. nov. isolated from preserved vegetables.</title>
        <authorList>
            <person name="Lin S.-Y."/>
            <person name="Hung M.-H."/>
            <person name="Young C.-C."/>
        </authorList>
    </citation>
    <scope>NUCLEOTIDE SEQUENCE [LARGE SCALE GENOMIC DNA]</scope>
    <source>
        <strain evidence="2 3">CC-MHH1044</strain>
    </source>
</reference>
<evidence type="ECO:0000313" key="2">
    <source>
        <dbReference type="EMBL" id="THF82650.1"/>
    </source>
</evidence>
<protein>
    <recommendedName>
        <fullName evidence="4">DUF3888 domain-containing protein</fullName>
    </recommendedName>
</protein>
<dbReference type="AlphaFoldDB" id="A0A4S4C9Y9"/>
<feature type="chain" id="PRO_5038753100" description="DUF3888 domain-containing protein" evidence="1">
    <location>
        <begin position="26"/>
        <end position="162"/>
    </location>
</feature>
<sequence length="162" mass="17489">MKLLQAILLAGTLALSLAAAPPVSASGASVLNSAIPVQEPSSRERELEAALLQQLHPAIVESLRGTYRERYVQFGCERIASINERGTAKRHADPARPVDAVHGAKFFEITVSICRPNGERVELDMRNDGMGTGTGYVVTATRIVSKSRTESRPPLNKPDTAR</sequence>
<keyword evidence="1" id="KW-0732">Signal</keyword>
<feature type="signal peptide" evidence="1">
    <location>
        <begin position="1"/>
        <end position="25"/>
    </location>
</feature>
<accession>A0A4S4C9Y9</accession>